<evidence type="ECO:0000259" key="8">
    <source>
        <dbReference type="PROSITE" id="PS00125"/>
    </source>
</evidence>
<dbReference type="InterPro" id="IPR006186">
    <property type="entry name" value="Ser/Thr-sp_prot-phosphatase"/>
</dbReference>
<dbReference type="PANTHER" id="PTHR45619">
    <property type="entry name" value="SERINE/THREONINE-PROTEIN PHOSPHATASE PP2A-RELATED"/>
    <property type="match status" value="1"/>
</dbReference>
<evidence type="ECO:0000256" key="6">
    <source>
        <dbReference type="RuleBase" id="RU004273"/>
    </source>
</evidence>
<evidence type="ECO:0000313" key="10">
    <source>
        <dbReference type="Proteomes" id="UP000398389"/>
    </source>
</evidence>
<dbReference type="PROSITE" id="PS00125">
    <property type="entry name" value="SER_THR_PHOSPHATASE"/>
    <property type="match status" value="1"/>
</dbReference>
<dbReference type="AlphaFoldDB" id="A0A5E8C563"/>
<dbReference type="GO" id="GO:0004722">
    <property type="term" value="F:protein serine/threonine phosphatase activity"/>
    <property type="evidence" value="ECO:0007669"/>
    <property type="project" value="UniProtKB-EC"/>
</dbReference>
<evidence type="ECO:0000256" key="4">
    <source>
        <dbReference type="ARBA" id="ARBA00047761"/>
    </source>
</evidence>
<dbReference type="Gene3D" id="3.60.21.10">
    <property type="match status" value="1"/>
</dbReference>
<protein>
    <recommendedName>
        <fullName evidence="6">Serine/threonine-protein phosphatase</fullName>
        <ecNumber evidence="6">3.1.3.16</ecNumber>
    </recommendedName>
</protein>
<comment type="catalytic activity">
    <reaction evidence="5 6">
        <text>O-phospho-L-threonyl-[protein] + H2O = L-threonyl-[protein] + phosphate</text>
        <dbReference type="Rhea" id="RHEA:47004"/>
        <dbReference type="Rhea" id="RHEA-COMP:11060"/>
        <dbReference type="Rhea" id="RHEA-COMP:11605"/>
        <dbReference type="ChEBI" id="CHEBI:15377"/>
        <dbReference type="ChEBI" id="CHEBI:30013"/>
        <dbReference type="ChEBI" id="CHEBI:43474"/>
        <dbReference type="ChEBI" id="CHEBI:61977"/>
        <dbReference type="EC" id="3.1.3.16"/>
    </reaction>
</comment>
<dbReference type="CDD" id="cd07415">
    <property type="entry name" value="MPP_PP2A_PP4_PP6"/>
    <property type="match status" value="1"/>
</dbReference>
<dbReference type="SMART" id="SM00156">
    <property type="entry name" value="PP2Ac"/>
    <property type="match status" value="1"/>
</dbReference>
<feature type="region of interest" description="Disordered" evidence="7">
    <location>
        <begin position="294"/>
        <end position="329"/>
    </location>
</feature>
<keyword evidence="3" id="KW-0464">Manganese</keyword>
<gene>
    <name evidence="9" type="ORF">SAPINGB_P006475</name>
</gene>
<dbReference type="Proteomes" id="UP000398389">
    <property type="component" value="Unassembled WGS sequence"/>
</dbReference>
<dbReference type="SUPFAM" id="SSF56300">
    <property type="entry name" value="Metallo-dependent phosphatases"/>
    <property type="match status" value="1"/>
</dbReference>
<dbReference type="RefSeq" id="XP_031857077.1">
    <property type="nucleotide sequence ID" value="XM_032001186.1"/>
</dbReference>
<accession>A0A5E8C563</accession>
<dbReference type="Pfam" id="PF00149">
    <property type="entry name" value="Metallophos"/>
    <property type="match status" value="1"/>
</dbReference>
<sequence>MSLVDETIELLRTFRHVPEEMVKQLCYKAQELLIEESNVQLVYTPVTICGDIHGQFHDLLELFSVGGECPFTNYLFLGDFVDRGFYSVESFLLLLCLKVRYPDRITLIRGNHESRQITTTYGFYDECMRKYGSSYVWRLCCNVFDYLALSALVGGPHGVFCVHGGLSPAVKYINQIRFIDRKQEVPHDGPMCDLLWSDPDDNLDGPTEIPSDVFDDDDDPSNELVQDEDLDMYLADSKSAHSRLNQNFNNNKDNEDEVNRKINASYFINNEPQQKSTGNDLNDKQFMKIKTNDHDDKITNSDEKREEQIYDEAPFYRTNGISPDDSPNYPNTFKTSQWSTSPRGAGYLFGPHPVHMFNHFNNTSLIARAHQLILEGYKEMFNESLVTVWSAPNYCYRCGNVAAILQIDDNLERNYKVFHTQVSELEGSKIMPMRRLAAEYFL</sequence>
<keyword evidence="2 6" id="KW-0378">Hydrolase</keyword>
<comment type="catalytic activity">
    <reaction evidence="4">
        <text>O-phospho-L-seryl-[protein] + H2O = L-seryl-[protein] + phosphate</text>
        <dbReference type="Rhea" id="RHEA:20629"/>
        <dbReference type="Rhea" id="RHEA-COMP:9863"/>
        <dbReference type="Rhea" id="RHEA-COMP:11604"/>
        <dbReference type="ChEBI" id="CHEBI:15377"/>
        <dbReference type="ChEBI" id="CHEBI:29999"/>
        <dbReference type="ChEBI" id="CHEBI:43474"/>
        <dbReference type="ChEBI" id="CHEBI:83421"/>
        <dbReference type="EC" id="3.1.3.16"/>
    </reaction>
</comment>
<dbReference type="OrthoDB" id="1930084at2759"/>
<dbReference type="EMBL" id="CABVLU010000005">
    <property type="protein sequence ID" value="VVT58969.1"/>
    <property type="molecule type" value="Genomic_DNA"/>
</dbReference>
<evidence type="ECO:0000256" key="1">
    <source>
        <dbReference type="ARBA" id="ARBA00022723"/>
    </source>
</evidence>
<evidence type="ECO:0000256" key="2">
    <source>
        <dbReference type="ARBA" id="ARBA00022801"/>
    </source>
</evidence>
<comment type="similarity">
    <text evidence="6">Belongs to the PPP phosphatase family.</text>
</comment>
<dbReference type="InterPro" id="IPR004843">
    <property type="entry name" value="Calcineurin-like_PHP"/>
</dbReference>
<name>A0A5E8C563_9ASCO</name>
<dbReference type="EC" id="3.1.3.16" evidence="6"/>
<keyword evidence="10" id="KW-1185">Reference proteome</keyword>
<dbReference type="PRINTS" id="PR00114">
    <property type="entry name" value="STPHPHTASE"/>
</dbReference>
<keyword evidence="1" id="KW-0479">Metal-binding</keyword>
<dbReference type="GO" id="GO:0046872">
    <property type="term" value="F:metal ion binding"/>
    <property type="evidence" value="ECO:0007669"/>
    <property type="project" value="UniProtKB-KW"/>
</dbReference>
<dbReference type="InterPro" id="IPR047129">
    <property type="entry name" value="PPA2-like"/>
</dbReference>
<evidence type="ECO:0000256" key="5">
    <source>
        <dbReference type="ARBA" id="ARBA00048336"/>
    </source>
</evidence>
<evidence type="ECO:0000256" key="7">
    <source>
        <dbReference type="SAM" id="MobiDB-lite"/>
    </source>
</evidence>
<proteinExistence type="inferred from homology"/>
<organism evidence="9 10">
    <name type="scientific">Magnusiomyces paraingens</name>
    <dbReference type="NCBI Taxonomy" id="2606893"/>
    <lineage>
        <taxon>Eukaryota</taxon>
        <taxon>Fungi</taxon>
        <taxon>Dikarya</taxon>
        <taxon>Ascomycota</taxon>
        <taxon>Saccharomycotina</taxon>
        <taxon>Dipodascomycetes</taxon>
        <taxon>Dipodascales</taxon>
        <taxon>Dipodascaceae</taxon>
        <taxon>Magnusiomyces</taxon>
    </lineage>
</organism>
<dbReference type="InterPro" id="IPR029052">
    <property type="entry name" value="Metallo-depent_PP-like"/>
</dbReference>
<dbReference type="GeneID" id="43585286"/>
<reference evidence="9 10" key="1">
    <citation type="submission" date="2019-09" db="EMBL/GenBank/DDBJ databases">
        <authorList>
            <person name="Brejova B."/>
        </authorList>
    </citation>
    <scope>NUCLEOTIDE SEQUENCE [LARGE SCALE GENOMIC DNA]</scope>
</reference>
<feature type="compositionally biased region" description="Basic and acidic residues" evidence="7">
    <location>
        <begin position="294"/>
        <end position="308"/>
    </location>
</feature>
<feature type="domain" description="Serine/threonine specific protein phosphatases" evidence="8">
    <location>
        <begin position="108"/>
        <end position="113"/>
    </location>
</feature>
<evidence type="ECO:0000256" key="3">
    <source>
        <dbReference type="ARBA" id="ARBA00023211"/>
    </source>
</evidence>
<evidence type="ECO:0000313" key="9">
    <source>
        <dbReference type="EMBL" id="VVT58969.1"/>
    </source>
</evidence>